<sequence>MLPQTCSGKEAPSISNAMGPYLHALRPSPATVADCSRTAR</sequence>
<name>A0A8T0USP5_PANVG</name>
<dbReference type="EMBL" id="CM029041">
    <property type="protein sequence ID" value="KAG2627382.1"/>
    <property type="molecule type" value="Genomic_DNA"/>
</dbReference>
<protein>
    <submittedName>
        <fullName evidence="1">Uncharacterized protein</fullName>
    </submittedName>
</protein>
<dbReference type="AlphaFoldDB" id="A0A8T0USP5"/>
<comment type="caution">
    <text evidence="1">The sequence shown here is derived from an EMBL/GenBank/DDBJ whole genome shotgun (WGS) entry which is preliminary data.</text>
</comment>
<dbReference type="Proteomes" id="UP000823388">
    <property type="component" value="Chromosome 3K"/>
</dbReference>
<accession>A0A8T0USP5</accession>
<evidence type="ECO:0000313" key="1">
    <source>
        <dbReference type="EMBL" id="KAG2627382.1"/>
    </source>
</evidence>
<keyword evidence="2" id="KW-1185">Reference proteome</keyword>
<organism evidence="1 2">
    <name type="scientific">Panicum virgatum</name>
    <name type="common">Blackwell switchgrass</name>
    <dbReference type="NCBI Taxonomy" id="38727"/>
    <lineage>
        <taxon>Eukaryota</taxon>
        <taxon>Viridiplantae</taxon>
        <taxon>Streptophyta</taxon>
        <taxon>Embryophyta</taxon>
        <taxon>Tracheophyta</taxon>
        <taxon>Spermatophyta</taxon>
        <taxon>Magnoliopsida</taxon>
        <taxon>Liliopsida</taxon>
        <taxon>Poales</taxon>
        <taxon>Poaceae</taxon>
        <taxon>PACMAD clade</taxon>
        <taxon>Panicoideae</taxon>
        <taxon>Panicodae</taxon>
        <taxon>Paniceae</taxon>
        <taxon>Panicinae</taxon>
        <taxon>Panicum</taxon>
        <taxon>Panicum sect. Hiantes</taxon>
    </lineage>
</organism>
<reference evidence="1" key="1">
    <citation type="submission" date="2020-05" db="EMBL/GenBank/DDBJ databases">
        <title>WGS assembly of Panicum virgatum.</title>
        <authorList>
            <person name="Lovell J.T."/>
            <person name="Jenkins J."/>
            <person name="Shu S."/>
            <person name="Juenger T.E."/>
            <person name="Schmutz J."/>
        </authorList>
    </citation>
    <scope>NUCLEOTIDE SEQUENCE</scope>
    <source>
        <strain evidence="1">AP13</strain>
    </source>
</reference>
<proteinExistence type="predicted"/>
<gene>
    <name evidence="1" type="ORF">PVAP13_3KG125079</name>
</gene>
<evidence type="ECO:0000313" key="2">
    <source>
        <dbReference type="Proteomes" id="UP000823388"/>
    </source>
</evidence>